<feature type="transmembrane region" description="Helical" evidence="1">
    <location>
        <begin position="131"/>
        <end position="150"/>
    </location>
</feature>
<protein>
    <recommendedName>
        <fullName evidence="4">Integral membrane protein</fullName>
    </recommendedName>
</protein>
<gene>
    <name evidence="2" type="ORF">GCM10009850_059870</name>
</gene>
<reference evidence="3" key="1">
    <citation type="journal article" date="2019" name="Int. J. Syst. Evol. Microbiol.">
        <title>The Global Catalogue of Microorganisms (GCM) 10K type strain sequencing project: providing services to taxonomists for standard genome sequencing and annotation.</title>
        <authorList>
            <consortium name="The Broad Institute Genomics Platform"/>
            <consortium name="The Broad Institute Genome Sequencing Center for Infectious Disease"/>
            <person name="Wu L."/>
            <person name="Ma J."/>
        </authorList>
    </citation>
    <scope>NUCLEOTIDE SEQUENCE [LARGE SCALE GENOMIC DNA]</scope>
    <source>
        <strain evidence="3">JCM 16114</strain>
    </source>
</reference>
<feature type="transmembrane region" description="Helical" evidence="1">
    <location>
        <begin position="199"/>
        <end position="218"/>
    </location>
</feature>
<evidence type="ECO:0000256" key="1">
    <source>
        <dbReference type="SAM" id="Phobius"/>
    </source>
</evidence>
<feature type="transmembrane region" description="Helical" evidence="1">
    <location>
        <begin position="230"/>
        <end position="249"/>
    </location>
</feature>
<proteinExistence type="predicted"/>
<sequence length="254" mass="27185">MIRLLAILAATAPSLLSILLPAQKYCGWFAYEVASPTPLQAAVWWAAGHAATLLPVVLALLALWVPRWFPPAGAIAAAAASVLSALTLVVPYQTPCGPQHGEWSLTACHVVAVVALLLTRPEQRVPRLRAAIWSGVVLLVLGRALVRNYFLSGEAGCYADLNDMWALAFYRLDTAEGVYAWVAVAAIGAVFAERRAAPFLGLVLLVPALFEPVAWFLSGAAHNCSSALELFGWPYLIAGVLALLSHARLTRQPQ</sequence>
<keyword evidence="3" id="KW-1185">Reference proteome</keyword>
<keyword evidence="1" id="KW-0812">Transmembrane</keyword>
<evidence type="ECO:0000313" key="2">
    <source>
        <dbReference type="EMBL" id="GAA2210528.1"/>
    </source>
</evidence>
<keyword evidence="1" id="KW-0472">Membrane</keyword>
<keyword evidence="1" id="KW-1133">Transmembrane helix</keyword>
<evidence type="ECO:0008006" key="4">
    <source>
        <dbReference type="Google" id="ProtNLM"/>
    </source>
</evidence>
<dbReference type="RefSeq" id="WP_344481488.1">
    <property type="nucleotide sequence ID" value="NZ_BAAAQX010000016.1"/>
</dbReference>
<feature type="transmembrane region" description="Helical" evidence="1">
    <location>
        <begin position="103"/>
        <end position="119"/>
    </location>
</feature>
<organism evidence="2 3">
    <name type="scientific">Nonomuraea monospora</name>
    <dbReference type="NCBI Taxonomy" id="568818"/>
    <lineage>
        <taxon>Bacteria</taxon>
        <taxon>Bacillati</taxon>
        <taxon>Actinomycetota</taxon>
        <taxon>Actinomycetes</taxon>
        <taxon>Streptosporangiales</taxon>
        <taxon>Streptosporangiaceae</taxon>
        <taxon>Nonomuraea</taxon>
    </lineage>
</organism>
<dbReference type="Proteomes" id="UP001499843">
    <property type="component" value="Unassembled WGS sequence"/>
</dbReference>
<feature type="transmembrane region" description="Helical" evidence="1">
    <location>
        <begin position="42"/>
        <end position="65"/>
    </location>
</feature>
<feature type="transmembrane region" description="Helical" evidence="1">
    <location>
        <begin position="170"/>
        <end position="192"/>
    </location>
</feature>
<accession>A0ABP5PIP5</accession>
<feature type="transmembrane region" description="Helical" evidence="1">
    <location>
        <begin position="72"/>
        <end position="91"/>
    </location>
</feature>
<name>A0ABP5PIP5_9ACTN</name>
<evidence type="ECO:0000313" key="3">
    <source>
        <dbReference type="Proteomes" id="UP001499843"/>
    </source>
</evidence>
<comment type="caution">
    <text evidence="2">The sequence shown here is derived from an EMBL/GenBank/DDBJ whole genome shotgun (WGS) entry which is preliminary data.</text>
</comment>
<dbReference type="EMBL" id="BAAAQX010000016">
    <property type="protein sequence ID" value="GAA2210528.1"/>
    <property type="molecule type" value="Genomic_DNA"/>
</dbReference>